<dbReference type="AlphaFoldDB" id="A0A9P0Z4F6"/>
<feature type="domain" description="Ternary complex factor MIP1 leucine-zipper" evidence="4">
    <location>
        <begin position="99"/>
        <end position="178"/>
    </location>
</feature>
<feature type="non-terminal residue" evidence="5">
    <location>
        <position position="1"/>
    </location>
</feature>
<feature type="region of interest" description="Disordered" evidence="2">
    <location>
        <begin position="35"/>
        <end position="90"/>
    </location>
</feature>
<name>A0A9P0Z4F6_CUSEU</name>
<dbReference type="Proteomes" id="UP001152484">
    <property type="component" value="Unassembled WGS sequence"/>
</dbReference>
<dbReference type="Pfam" id="PF04784">
    <property type="entry name" value="DUF547"/>
    <property type="match status" value="1"/>
</dbReference>
<sequence length="516" mass="58079">MHVPMHEERMLVVEKSDPERSIMIGLVVDGDGVGRATCSSGNSQHRRSRSASEKNIRIGGDQTQKDDFRERHGLPPPTRSCRASPLHESFKKTTDVIPNHRASLEKDIEELQLRLQQERSMRMLLERTIGRTSSTLSPGHRHFSAQTKELIAEIELLEDEVANREKHVLNLYRSIFEQCTSRPSSEQASVVTSPAHSKKIESRKRQPSIISSAFCSSKNFPLRRTSFQALSSIDDSGKRNSQSKTKHASFFSCKKGQHIQKCSSENANFKDQGWGLPAQKASMVNYLKDHLHQCPSKLSVEMVRCMSAVYCWLQKTTITVNPGKTQSALSSNVKIPGHDVTNELEKDRFSCKSAIVISWISCDKSNVSRASYAIKSYRLMVEQLERVNISQMETSAQIAFWINLYNSLVMHAFLAYGIPQNSLRRLALFHKAAYNVAGHVISANAIEQSIFCLRTPRIGRRWLDAILSTAIRKKTGEERELISSKFGLKEHQPLVCFALCTGALSDPMLKAYTASK</sequence>
<keyword evidence="6" id="KW-1185">Reference proteome</keyword>
<dbReference type="Pfam" id="PF14389">
    <property type="entry name" value="Lzipper-MIP1"/>
    <property type="match status" value="1"/>
</dbReference>
<dbReference type="PANTHER" id="PTHR23054:SF26">
    <property type="entry name" value="ELECTRON TRANSPORTER"/>
    <property type="match status" value="1"/>
</dbReference>
<dbReference type="OrthoDB" id="418495at2759"/>
<dbReference type="InterPro" id="IPR025757">
    <property type="entry name" value="MIP1_Leuzipper"/>
</dbReference>
<feature type="compositionally biased region" description="Basic and acidic residues" evidence="2">
    <location>
        <begin position="63"/>
        <end position="73"/>
    </location>
</feature>
<evidence type="ECO:0000313" key="6">
    <source>
        <dbReference type="Proteomes" id="UP001152484"/>
    </source>
</evidence>
<comment type="caution">
    <text evidence="5">The sequence shown here is derived from an EMBL/GenBank/DDBJ whole genome shotgun (WGS) entry which is preliminary data.</text>
</comment>
<evidence type="ECO:0000259" key="3">
    <source>
        <dbReference type="Pfam" id="PF04784"/>
    </source>
</evidence>
<accession>A0A9P0Z4F6</accession>
<evidence type="ECO:0000256" key="2">
    <source>
        <dbReference type="SAM" id="MobiDB-lite"/>
    </source>
</evidence>
<evidence type="ECO:0000259" key="4">
    <source>
        <dbReference type="Pfam" id="PF14389"/>
    </source>
</evidence>
<proteinExistence type="predicted"/>
<evidence type="ECO:0000256" key="1">
    <source>
        <dbReference type="SAM" id="Coils"/>
    </source>
</evidence>
<organism evidence="5 6">
    <name type="scientific">Cuscuta europaea</name>
    <name type="common">European dodder</name>
    <dbReference type="NCBI Taxonomy" id="41803"/>
    <lineage>
        <taxon>Eukaryota</taxon>
        <taxon>Viridiplantae</taxon>
        <taxon>Streptophyta</taxon>
        <taxon>Embryophyta</taxon>
        <taxon>Tracheophyta</taxon>
        <taxon>Spermatophyta</taxon>
        <taxon>Magnoliopsida</taxon>
        <taxon>eudicotyledons</taxon>
        <taxon>Gunneridae</taxon>
        <taxon>Pentapetalae</taxon>
        <taxon>asterids</taxon>
        <taxon>lamiids</taxon>
        <taxon>Solanales</taxon>
        <taxon>Convolvulaceae</taxon>
        <taxon>Cuscuteae</taxon>
        <taxon>Cuscuta</taxon>
        <taxon>Cuscuta subgen. Cuscuta</taxon>
    </lineage>
</organism>
<gene>
    <name evidence="5" type="ORF">CEURO_LOCUS9651</name>
</gene>
<evidence type="ECO:0008006" key="7">
    <source>
        <dbReference type="Google" id="ProtNLM"/>
    </source>
</evidence>
<feature type="domain" description="DUF547" evidence="3">
    <location>
        <begin position="390"/>
        <end position="515"/>
    </location>
</feature>
<protein>
    <recommendedName>
        <fullName evidence="7">DUF547 domain-containing protein</fullName>
    </recommendedName>
</protein>
<dbReference type="PANTHER" id="PTHR23054">
    <property type="entry name" value="TERNARY COMPLEX FACTOR MIP1, LEUCINE-ZIPPER-RELATED"/>
    <property type="match status" value="1"/>
</dbReference>
<reference evidence="5" key="1">
    <citation type="submission" date="2022-07" db="EMBL/GenBank/DDBJ databases">
        <authorList>
            <person name="Macas J."/>
            <person name="Novak P."/>
            <person name="Neumann P."/>
        </authorList>
    </citation>
    <scope>NUCLEOTIDE SEQUENCE</scope>
</reference>
<feature type="coiled-coil region" evidence="1">
    <location>
        <begin position="101"/>
        <end position="167"/>
    </location>
</feature>
<keyword evidence="1" id="KW-0175">Coiled coil</keyword>
<dbReference type="EMBL" id="CAMAPE010000019">
    <property type="protein sequence ID" value="CAH9086487.1"/>
    <property type="molecule type" value="Genomic_DNA"/>
</dbReference>
<evidence type="ECO:0000313" key="5">
    <source>
        <dbReference type="EMBL" id="CAH9086487.1"/>
    </source>
</evidence>
<dbReference type="InterPro" id="IPR006869">
    <property type="entry name" value="DUF547"/>
</dbReference>